<feature type="binding site" evidence="6">
    <location>
        <position position="21"/>
    </location>
    <ligand>
        <name>Ca(2+)</name>
        <dbReference type="ChEBI" id="CHEBI:29108"/>
    </ligand>
</feature>
<proteinExistence type="predicted"/>
<dbReference type="InterPro" id="IPR008901">
    <property type="entry name" value="ACER"/>
</dbReference>
<reference evidence="9 10" key="1">
    <citation type="submission" date="2019-11" db="EMBL/GenBank/DDBJ databases">
        <title>Identification of a novel strain.</title>
        <authorList>
            <person name="Xu Q."/>
            <person name="Wang G."/>
        </authorList>
    </citation>
    <scope>NUCLEOTIDE SEQUENCE [LARGE SCALE GENOMIC DNA]</scope>
    <source>
        <strain evidence="10">xq</strain>
    </source>
</reference>
<keyword evidence="6" id="KW-0106">Calcium</keyword>
<protein>
    <recommendedName>
        <fullName evidence="11">Ceramidase</fullName>
    </recommendedName>
</protein>
<dbReference type="Pfam" id="PF05875">
    <property type="entry name" value="Ceramidase"/>
    <property type="match status" value="1"/>
</dbReference>
<feature type="transmembrane region" description="Helical" evidence="8">
    <location>
        <begin position="211"/>
        <end position="229"/>
    </location>
</feature>
<sequence>MDWSKVYSYCERGGDPSFWAEPLNAISNGAFVVAGLIAAWQLARAPRRDPALWEWLMIVLVVCIGIGSFMFHTYATVWAIPFDTIPISLFMLAYLGYALRRFAGAPWIVVIAALVGFFYSVKYMQGMQCSNELLPMTRGAGKRCFNGTLGYTPAFAALLLVGTLLLLQGHRAAKYLFAAAILFLAAMTFRTVDYEVCRWAVRGGRGVGSHFLWHTFNGLLLYVLLLGAIRHGAPKRTE</sequence>
<evidence type="ECO:0000256" key="7">
    <source>
        <dbReference type="PIRSR" id="PIRSR608901-2"/>
    </source>
</evidence>
<dbReference type="RefSeq" id="WP_154739943.1">
    <property type="nucleotide sequence ID" value="NZ_WMBQ01000002.1"/>
</dbReference>
<keyword evidence="4 8" id="KW-1133">Transmembrane helix</keyword>
<evidence type="ECO:0000256" key="1">
    <source>
        <dbReference type="ARBA" id="ARBA00004141"/>
    </source>
</evidence>
<keyword evidence="7" id="KW-0862">Zinc</keyword>
<feature type="transmembrane region" description="Helical" evidence="8">
    <location>
        <begin position="104"/>
        <end position="125"/>
    </location>
</feature>
<dbReference type="AlphaFoldDB" id="A0A6I3KNQ1"/>
<dbReference type="GO" id="GO:0046872">
    <property type="term" value="F:metal ion binding"/>
    <property type="evidence" value="ECO:0007669"/>
    <property type="project" value="UniProtKB-KW"/>
</dbReference>
<comment type="caution">
    <text evidence="9">The sequence shown here is derived from an EMBL/GenBank/DDBJ whole genome shotgun (WGS) entry which is preliminary data.</text>
</comment>
<gene>
    <name evidence="9" type="ORF">GIW81_13715</name>
</gene>
<keyword evidence="2 8" id="KW-0812">Transmembrane</keyword>
<evidence type="ECO:0000313" key="9">
    <source>
        <dbReference type="EMBL" id="MTD95392.1"/>
    </source>
</evidence>
<feature type="binding site" evidence="7">
    <location>
        <position position="210"/>
    </location>
    <ligand>
        <name>Zn(2+)</name>
        <dbReference type="ChEBI" id="CHEBI:29105"/>
        <note>catalytic</note>
    </ligand>
</feature>
<dbReference type="GO" id="GO:0016020">
    <property type="term" value="C:membrane"/>
    <property type="evidence" value="ECO:0007669"/>
    <property type="project" value="UniProtKB-SubCell"/>
</dbReference>
<evidence type="ECO:0000313" key="10">
    <source>
        <dbReference type="Proteomes" id="UP000440694"/>
    </source>
</evidence>
<feature type="transmembrane region" description="Helical" evidence="8">
    <location>
        <begin position="25"/>
        <end position="43"/>
    </location>
</feature>
<evidence type="ECO:0000256" key="6">
    <source>
        <dbReference type="PIRSR" id="PIRSR608901-1"/>
    </source>
</evidence>
<evidence type="ECO:0000256" key="2">
    <source>
        <dbReference type="ARBA" id="ARBA00022692"/>
    </source>
</evidence>
<evidence type="ECO:0000256" key="8">
    <source>
        <dbReference type="SAM" id="Phobius"/>
    </source>
</evidence>
<dbReference type="GO" id="GO:0016811">
    <property type="term" value="F:hydrolase activity, acting on carbon-nitrogen (but not peptide) bonds, in linear amides"/>
    <property type="evidence" value="ECO:0007669"/>
    <property type="project" value="InterPro"/>
</dbReference>
<dbReference type="EMBL" id="WMBQ01000002">
    <property type="protein sequence ID" value="MTD95392.1"/>
    <property type="molecule type" value="Genomic_DNA"/>
</dbReference>
<comment type="subcellular location">
    <subcellularLocation>
        <location evidence="1">Membrane</location>
        <topology evidence="1">Multi-pass membrane protein</topology>
    </subcellularLocation>
</comment>
<dbReference type="GO" id="GO:0006672">
    <property type="term" value="P:ceramide metabolic process"/>
    <property type="evidence" value="ECO:0007669"/>
    <property type="project" value="InterPro"/>
</dbReference>
<evidence type="ECO:0000256" key="3">
    <source>
        <dbReference type="ARBA" id="ARBA00022801"/>
    </source>
</evidence>
<feature type="transmembrane region" description="Helical" evidence="8">
    <location>
        <begin position="145"/>
        <end position="167"/>
    </location>
</feature>
<evidence type="ECO:0000256" key="5">
    <source>
        <dbReference type="ARBA" id="ARBA00023136"/>
    </source>
</evidence>
<feature type="binding site" evidence="7">
    <location>
        <position position="214"/>
    </location>
    <ligand>
        <name>Zn(2+)</name>
        <dbReference type="ChEBI" id="CHEBI:29105"/>
        <note>catalytic</note>
    </ligand>
</feature>
<keyword evidence="10" id="KW-1185">Reference proteome</keyword>
<feature type="binding site" evidence="7">
    <location>
        <position position="72"/>
    </location>
    <ligand>
        <name>Zn(2+)</name>
        <dbReference type="ChEBI" id="CHEBI:29105"/>
        <note>catalytic</note>
    </ligand>
</feature>
<evidence type="ECO:0008006" key="11">
    <source>
        <dbReference type="Google" id="ProtNLM"/>
    </source>
</evidence>
<organism evidence="9 10">
    <name type="scientific">Hyphomicrobium album</name>
    <dbReference type="NCBI Taxonomy" id="2665159"/>
    <lineage>
        <taxon>Bacteria</taxon>
        <taxon>Pseudomonadati</taxon>
        <taxon>Pseudomonadota</taxon>
        <taxon>Alphaproteobacteria</taxon>
        <taxon>Hyphomicrobiales</taxon>
        <taxon>Hyphomicrobiaceae</taxon>
        <taxon>Hyphomicrobium</taxon>
    </lineage>
</organism>
<feature type="transmembrane region" description="Helical" evidence="8">
    <location>
        <begin position="78"/>
        <end position="97"/>
    </location>
</feature>
<comment type="cofactor">
    <cofactor evidence="7">
        <name>Zn(2+)</name>
        <dbReference type="ChEBI" id="CHEBI:29105"/>
    </cofactor>
</comment>
<feature type="transmembrane region" description="Helical" evidence="8">
    <location>
        <begin position="55"/>
        <end position="72"/>
    </location>
</feature>
<evidence type="ECO:0000256" key="4">
    <source>
        <dbReference type="ARBA" id="ARBA00022989"/>
    </source>
</evidence>
<name>A0A6I3KNQ1_9HYPH</name>
<accession>A0A6I3KNQ1</accession>
<dbReference type="Proteomes" id="UP000440694">
    <property type="component" value="Unassembled WGS sequence"/>
</dbReference>
<feature type="transmembrane region" description="Helical" evidence="8">
    <location>
        <begin position="174"/>
        <end position="191"/>
    </location>
</feature>
<keyword evidence="3" id="KW-0378">Hydrolase</keyword>
<keyword evidence="6" id="KW-0479">Metal-binding</keyword>
<keyword evidence="5 8" id="KW-0472">Membrane</keyword>